<feature type="compositionally biased region" description="Low complexity" evidence="1">
    <location>
        <begin position="91"/>
        <end position="120"/>
    </location>
</feature>
<evidence type="ECO:0000313" key="2">
    <source>
        <dbReference type="EMBL" id="CAG5123965.1"/>
    </source>
</evidence>
<feature type="region of interest" description="Disordered" evidence="1">
    <location>
        <begin position="1"/>
        <end position="129"/>
    </location>
</feature>
<dbReference type="Proteomes" id="UP000678393">
    <property type="component" value="Unassembled WGS sequence"/>
</dbReference>
<dbReference type="PANTHER" id="PTHR14974">
    <property type="entry name" value="SIMILAR TO RIKEN CDNA 1700025G04 GENE"/>
    <property type="match status" value="1"/>
</dbReference>
<dbReference type="AlphaFoldDB" id="A0A8S3Z7H5"/>
<protein>
    <submittedName>
        <fullName evidence="2">Uncharacterized protein</fullName>
    </submittedName>
</protein>
<dbReference type="Pfam" id="PF15389">
    <property type="entry name" value="DUF4612"/>
    <property type="match status" value="1"/>
</dbReference>
<accession>A0A8S3Z7H5</accession>
<feature type="compositionally biased region" description="Polar residues" evidence="1">
    <location>
        <begin position="189"/>
        <end position="198"/>
    </location>
</feature>
<gene>
    <name evidence="2" type="ORF">CUNI_LOCUS9523</name>
</gene>
<dbReference type="OrthoDB" id="5919401at2759"/>
<dbReference type="EMBL" id="CAJHNH020001664">
    <property type="protein sequence ID" value="CAG5123965.1"/>
    <property type="molecule type" value="Genomic_DNA"/>
</dbReference>
<dbReference type="PANTHER" id="PTHR14974:SF3">
    <property type="entry name" value="SIMILAR TO RIKEN CDNA 1700025G04 GENE"/>
    <property type="match status" value="1"/>
</dbReference>
<reference evidence="2" key="1">
    <citation type="submission" date="2021-04" db="EMBL/GenBank/DDBJ databases">
        <authorList>
            <consortium name="Molecular Ecology Group"/>
        </authorList>
    </citation>
    <scope>NUCLEOTIDE SEQUENCE</scope>
</reference>
<organism evidence="2 3">
    <name type="scientific">Candidula unifasciata</name>
    <dbReference type="NCBI Taxonomy" id="100452"/>
    <lineage>
        <taxon>Eukaryota</taxon>
        <taxon>Metazoa</taxon>
        <taxon>Spiralia</taxon>
        <taxon>Lophotrochozoa</taxon>
        <taxon>Mollusca</taxon>
        <taxon>Gastropoda</taxon>
        <taxon>Heterobranchia</taxon>
        <taxon>Euthyneura</taxon>
        <taxon>Panpulmonata</taxon>
        <taxon>Eupulmonata</taxon>
        <taxon>Stylommatophora</taxon>
        <taxon>Helicina</taxon>
        <taxon>Helicoidea</taxon>
        <taxon>Geomitridae</taxon>
        <taxon>Candidula</taxon>
    </lineage>
</organism>
<feature type="compositionally biased region" description="Basic residues" evidence="1">
    <location>
        <begin position="45"/>
        <end position="54"/>
    </location>
</feature>
<keyword evidence="3" id="KW-1185">Reference proteome</keyword>
<name>A0A8S3Z7H5_9EUPU</name>
<comment type="caution">
    <text evidence="2">The sequence shown here is derived from an EMBL/GenBank/DDBJ whole genome shotgun (WGS) entry which is preliminary data.</text>
</comment>
<proteinExistence type="predicted"/>
<sequence length="206" mass="21509">MCVSASIWTMGCGKSRHHSPDVSEIDLRNSGSLKNSSGGVGGHKVAGKRSKTKSGRHDSNGLDNDTGDRPSSAKKTSNGKTRSKDKNKDPGNSLGISSQSSSSSSSGNRAAASSSAGALGDKANGATKPQGSYYLLEVPHDVYKADSSSKVTNKDVKSSTSTRTVHVTTSQLEFFKMLDEKIEMGGDYQASNEASEVSSADDAVRQ</sequence>
<evidence type="ECO:0000313" key="3">
    <source>
        <dbReference type="Proteomes" id="UP000678393"/>
    </source>
</evidence>
<feature type="region of interest" description="Disordered" evidence="1">
    <location>
        <begin position="186"/>
        <end position="206"/>
    </location>
</feature>
<dbReference type="InterPro" id="IPR027967">
    <property type="entry name" value="DUF4612"/>
</dbReference>
<evidence type="ECO:0000256" key="1">
    <source>
        <dbReference type="SAM" id="MobiDB-lite"/>
    </source>
</evidence>
<feature type="compositionally biased region" description="Basic and acidic residues" evidence="1">
    <location>
        <begin position="18"/>
        <end position="27"/>
    </location>
</feature>